<evidence type="ECO:0000313" key="1">
    <source>
        <dbReference type="EMBL" id="ALA59230.1"/>
    </source>
</evidence>
<sequence>MDCPPTYLRARVSSHSDVLCLSHLRWNWVYQRPQHLLTRAAKQRRVFFFEEPVYQNGCAQNGCAQDGGAARLAIAQPHPNVWVATPHLPAGLVNGSRDALLRDLLNGLIESAGLEDYLSWYYTPMALPFSRHLQPVARIYDCMDQLSAFAGAPPELIDLERELLDSSDLVFTGGLSLYEAKRELHDDVHCFPSGVDVEHFAAARAGLRQPDDQQAVPGPRLGYCGVIDERLDLPLLASLAQARPRWQVVLVGPVTKVDEAALPRAANIHYLGPKRYEDLPAYIGGWDVALMPFARNESTRYISPTKTPEYLAAGKPVVSTSIRDVVRTYGEPGLVRIADEPEAFVAAVEESLLDDPLLRLRRVDAVLRQRSWDKTWSRMQCLIDGVTVAPGLTAEAA</sequence>
<keyword evidence="1" id="KW-0328">Glycosyltransferase</keyword>
<protein>
    <submittedName>
        <fullName evidence="1">Putative Glycosyltransferase</fullName>
        <ecNumber evidence="1">2.4.-.-</ecNumber>
    </submittedName>
</protein>
<organism evidence="1 2">
    <name type="scientific">Nitrospira moscoviensis</name>
    <dbReference type="NCBI Taxonomy" id="42253"/>
    <lineage>
        <taxon>Bacteria</taxon>
        <taxon>Pseudomonadati</taxon>
        <taxon>Nitrospirota</taxon>
        <taxon>Nitrospiria</taxon>
        <taxon>Nitrospirales</taxon>
        <taxon>Nitrospiraceae</taxon>
        <taxon>Nitrospira</taxon>
    </lineage>
</organism>
<evidence type="ECO:0000313" key="2">
    <source>
        <dbReference type="Proteomes" id="UP000069205"/>
    </source>
</evidence>
<dbReference type="Pfam" id="PF13692">
    <property type="entry name" value="Glyco_trans_1_4"/>
    <property type="match status" value="1"/>
</dbReference>
<dbReference type="AlphaFoldDB" id="A0A0K2GE42"/>
<dbReference type="STRING" id="42253.NITMOv2_2821"/>
<dbReference type="SUPFAM" id="SSF53756">
    <property type="entry name" value="UDP-Glycosyltransferase/glycogen phosphorylase"/>
    <property type="match status" value="1"/>
</dbReference>
<dbReference type="KEGG" id="nmv:NITMOv2_2821"/>
<dbReference type="Gene3D" id="3.40.50.2000">
    <property type="entry name" value="Glycogen Phosphorylase B"/>
    <property type="match status" value="1"/>
</dbReference>
<keyword evidence="1" id="KW-0808">Transferase</keyword>
<dbReference type="PANTHER" id="PTHR12526">
    <property type="entry name" value="GLYCOSYLTRANSFERASE"/>
    <property type="match status" value="1"/>
</dbReference>
<dbReference type="EC" id="2.4.-.-" evidence="1"/>
<dbReference type="CDD" id="cd04950">
    <property type="entry name" value="GT4_TuaH-like"/>
    <property type="match status" value="1"/>
</dbReference>
<dbReference type="PANTHER" id="PTHR12526:SF630">
    <property type="entry name" value="GLYCOSYLTRANSFERASE"/>
    <property type="match status" value="1"/>
</dbReference>
<gene>
    <name evidence="1" type="ORF">NITMOv2_2821</name>
</gene>
<dbReference type="EMBL" id="CP011801">
    <property type="protein sequence ID" value="ALA59230.1"/>
    <property type="molecule type" value="Genomic_DNA"/>
</dbReference>
<dbReference type="PATRIC" id="fig|42253.5.peg.2789"/>
<proteinExistence type="predicted"/>
<reference evidence="1 2" key="1">
    <citation type="journal article" date="2015" name="Proc. Natl. Acad. Sci. U.S.A.">
        <title>Expanded metabolic versatility of ubiquitous nitrite-oxidizing bacteria from the genus Nitrospira.</title>
        <authorList>
            <person name="Koch H."/>
            <person name="Lucker S."/>
            <person name="Albertsen M."/>
            <person name="Kitzinger K."/>
            <person name="Herbold C."/>
            <person name="Spieck E."/>
            <person name="Nielsen P.H."/>
            <person name="Wagner M."/>
            <person name="Daims H."/>
        </authorList>
    </citation>
    <scope>NUCLEOTIDE SEQUENCE [LARGE SCALE GENOMIC DNA]</scope>
    <source>
        <strain evidence="1 2">NSP M-1</strain>
    </source>
</reference>
<dbReference type="GO" id="GO:0016757">
    <property type="term" value="F:glycosyltransferase activity"/>
    <property type="evidence" value="ECO:0007669"/>
    <property type="project" value="UniProtKB-KW"/>
</dbReference>
<keyword evidence="2" id="KW-1185">Reference proteome</keyword>
<accession>A0A0K2GE42</accession>
<dbReference type="RefSeq" id="WP_053380289.1">
    <property type="nucleotide sequence ID" value="NZ_CP011801.1"/>
</dbReference>
<dbReference type="Proteomes" id="UP000069205">
    <property type="component" value="Chromosome"/>
</dbReference>
<name>A0A0K2GE42_NITMO</name>
<dbReference type="OrthoDB" id="9816564at2"/>